<evidence type="ECO:0000313" key="2">
    <source>
        <dbReference type="EMBL" id="GAG90207.1"/>
    </source>
</evidence>
<accession>X1CAD1</accession>
<proteinExistence type="predicted"/>
<keyword evidence="1" id="KW-0472">Membrane</keyword>
<keyword evidence="1" id="KW-1133">Transmembrane helix</keyword>
<organism evidence="2">
    <name type="scientific">marine sediment metagenome</name>
    <dbReference type="NCBI Taxonomy" id="412755"/>
    <lineage>
        <taxon>unclassified sequences</taxon>
        <taxon>metagenomes</taxon>
        <taxon>ecological metagenomes</taxon>
    </lineage>
</organism>
<feature type="non-terminal residue" evidence="2">
    <location>
        <position position="1"/>
    </location>
</feature>
<evidence type="ECO:0000256" key="1">
    <source>
        <dbReference type="SAM" id="Phobius"/>
    </source>
</evidence>
<protein>
    <submittedName>
        <fullName evidence="2">Uncharacterized protein</fullName>
    </submittedName>
</protein>
<comment type="caution">
    <text evidence="2">The sequence shown here is derived from an EMBL/GenBank/DDBJ whole genome shotgun (WGS) entry which is preliminary data.</text>
</comment>
<dbReference type="EMBL" id="BART01027034">
    <property type="protein sequence ID" value="GAG90207.1"/>
    <property type="molecule type" value="Genomic_DNA"/>
</dbReference>
<reference evidence="2" key="1">
    <citation type="journal article" date="2014" name="Front. Microbiol.">
        <title>High frequency of phylogenetically diverse reductive dehalogenase-homologous genes in deep subseafloor sedimentary metagenomes.</title>
        <authorList>
            <person name="Kawai M."/>
            <person name="Futagami T."/>
            <person name="Toyoda A."/>
            <person name="Takaki Y."/>
            <person name="Nishi S."/>
            <person name="Hori S."/>
            <person name="Arai W."/>
            <person name="Tsubouchi T."/>
            <person name="Morono Y."/>
            <person name="Uchiyama I."/>
            <person name="Ito T."/>
            <person name="Fujiyama A."/>
            <person name="Inagaki F."/>
            <person name="Takami H."/>
        </authorList>
    </citation>
    <scope>NUCLEOTIDE SEQUENCE</scope>
    <source>
        <strain evidence="2">Expedition CK06-06</strain>
    </source>
</reference>
<feature type="transmembrane region" description="Helical" evidence="1">
    <location>
        <begin position="6"/>
        <end position="32"/>
    </location>
</feature>
<name>X1CAD1_9ZZZZ</name>
<feature type="transmembrane region" description="Helical" evidence="1">
    <location>
        <begin position="44"/>
        <end position="68"/>
    </location>
</feature>
<dbReference type="AlphaFoldDB" id="X1CAD1"/>
<gene>
    <name evidence="2" type="ORF">S01H4_48029</name>
</gene>
<keyword evidence="1" id="KW-0812">Transmembrane</keyword>
<sequence>GDISYIFIFLSYLIIFTIAVGVLSPICALIELMIKKENIGTKILAILLGLIIILLFIFYLKNFSFIIIKR</sequence>